<proteinExistence type="predicted"/>
<keyword evidence="1" id="KW-1133">Transmembrane helix</keyword>
<evidence type="ECO:0000313" key="2">
    <source>
        <dbReference type="EMBL" id="KTD53639.1"/>
    </source>
</evidence>
<evidence type="ECO:0000256" key="1">
    <source>
        <dbReference type="SAM" id="Phobius"/>
    </source>
</evidence>
<dbReference type="InterPro" id="IPR007813">
    <property type="entry name" value="PilN"/>
</dbReference>
<keyword evidence="1" id="KW-0472">Membrane</keyword>
<keyword evidence="3" id="KW-1185">Reference proteome</keyword>
<dbReference type="OrthoDB" id="5637109at2"/>
<accession>A0A0W0Y9N4</accession>
<organism evidence="2 3">
    <name type="scientific">Legionella santicrucis</name>
    <dbReference type="NCBI Taxonomy" id="45074"/>
    <lineage>
        <taxon>Bacteria</taxon>
        <taxon>Pseudomonadati</taxon>
        <taxon>Pseudomonadota</taxon>
        <taxon>Gammaproteobacteria</taxon>
        <taxon>Legionellales</taxon>
        <taxon>Legionellaceae</taxon>
        <taxon>Legionella</taxon>
    </lineage>
</organism>
<gene>
    <name evidence="2" type="ORF">Lsan_4049</name>
</gene>
<keyword evidence="1" id="KW-0812">Transmembrane</keyword>
<feature type="transmembrane region" description="Helical" evidence="1">
    <location>
        <begin position="20"/>
        <end position="44"/>
    </location>
</feature>
<protein>
    <submittedName>
        <fullName evidence="2">Fimbrial assembly protein (PilN)</fullName>
    </submittedName>
</protein>
<dbReference type="PATRIC" id="fig|45074.5.peg.4350"/>
<name>A0A0W0Y9N4_9GAMM</name>
<dbReference type="STRING" id="45074.Lsan_4049"/>
<dbReference type="RefSeq" id="WP_058515922.1">
    <property type="nucleotide sequence ID" value="NZ_CAAAIH010000012.1"/>
</dbReference>
<sequence>MSQSINFLKDIPKSTSRLPASLIGLVVLIVLAILVILSVVLELINFQVYKSLKVAQKNLMFVQQDYNKLAKAYPLLVSDIPFVTRVKNLEKKLQAKKAEINSLEHLIIRRGFSEYMFDLAQITPNTLWLNQIQINHDSDSITLNGYAIRPDSVSELMSRLLTTNSFKNVLFDLFFVKTIKDHPYLKFSIATNDLGPQEEIIEQTDQTITKVQGAK</sequence>
<comment type="caution">
    <text evidence="2">The sequence shown here is derived from an EMBL/GenBank/DDBJ whole genome shotgun (WGS) entry which is preliminary data.</text>
</comment>
<dbReference type="Proteomes" id="UP000054703">
    <property type="component" value="Unassembled WGS sequence"/>
</dbReference>
<evidence type="ECO:0000313" key="3">
    <source>
        <dbReference type="Proteomes" id="UP000054703"/>
    </source>
</evidence>
<reference evidence="2 3" key="1">
    <citation type="submission" date="2015-11" db="EMBL/GenBank/DDBJ databases">
        <title>Genomic analysis of 38 Legionella species identifies large and diverse effector repertoires.</title>
        <authorList>
            <person name="Burstein D."/>
            <person name="Amaro F."/>
            <person name="Zusman T."/>
            <person name="Lifshitz Z."/>
            <person name="Cohen O."/>
            <person name="Gilbert J.A."/>
            <person name="Pupko T."/>
            <person name="Shuman H.A."/>
            <person name="Segal G."/>
        </authorList>
    </citation>
    <scope>NUCLEOTIDE SEQUENCE [LARGE SCALE GENOMIC DNA]</scope>
    <source>
        <strain evidence="2 3">SC-63-C7</strain>
    </source>
</reference>
<dbReference type="EMBL" id="LNYU01000091">
    <property type="protein sequence ID" value="KTD53639.1"/>
    <property type="molecule type" value="Genomic_DNA"/>
</dbReference>
<dbReference type="Pfam" id="PF05137">
    <property type="entry name" value="PilN"/>
    <property type="match status" value="1"/>
</dbReference>
<dbReference type="AlphaFoldDB" id="A0A0W0Y9N4"/>